<comment type="caution">
    <text evidence="2">The sequence shown here is derived from an EMBL/GenBank/DDBJ whole genome shotgun (WGS) entry which is preliminary data.</text>
</comment>
<evidence type="ECO:0000313" key="2">
    <source>
        <dbReference type="EMBL" id="MPM69470.1"/>
    </source>
</evidence>
<dbReference type="Pfam" id="PF02830">
    <property type="entry name" value="V4R"/>
    <property type="match status" value="1"/>
</dbReference>
<reference evidence="2" key="1">
    <citation type="submission" date="2019-08" db="EMBL/GenBank/DDBJ databases">
        <authorList>
            <person name="Kucharzyk K."/>
            <person name="Murdoch R.W."/>
            <person name="Higgins S."/>
            <person name="Loffler F."/>
        </authorList>
    </citation>
    <scope>NUCLEOTIDE SEQUENCE</scope>
</reference>
<dbReference type="PANTHER" id="PTHR35090:SF2">
    <property type="entry name" value="ARSR FAMILY TRANSCRIPTIONAL REGULATOR"/>
    <property type="match status" value="1"/>
</dbReference>
<dbReference type="InterPro" id="IPR004096">
    <property type="entry name" value="V4R"/>
</dbReference>
<dbReference type="EMBL" id="VSSQ01022896">
    <property type="protein sequence ID" value="MPM69470.1"/>
    <property type="molecule type" value="Genomic_DNA"/>
</dbReference>
<dbReference type="AlphaFoldDB" id="A0A645BVK4"/>
<gene>
    <name evidence="2" type="ORF">SDC9_116415</name>
</gene>
<protein>
    <recommendedName>
        <fullName evidence="1">4-vinyl reductase 4VR domain-containing protein</fullName>
    </recommendedName>
</protein>
<dbReference type="SUPFAM" id="SSF111126">
    <property type="entry name" value="Ligand-binding domain in the NO signalling and Golgi transport"/>
    <property type="match status" value="1"/>
</dbReference>
<dbReference type="InterPro" id="IPR024096">
    <property type="entry name" value="NO_sig/Golgi_transp_ligand-bd"/>
</dbReference>
<accession>A0A645BVK4</accession>
<name>A0A645BVK4_9ZZZZ</name>
<sequence length="173" mass="19788">MEKFNFKWSDLGDLAEGRPNLGMDTSVEVYRLMQYTMRAVLEKEFGDQKTREILVKAGRLAGVEFCTNILDKSLEVNKFIAQLHEKLLEFKIGVLKVEKMDHDFVKVIVTVSEDLDCSGLPVSGNTVCDYDEGFFQGIFETYTSQNFVVKEIDCWSTGERTCRFTINKNLIEG</sequence>
<proteinExistence type="predicted"/>
<dbReference type="Gene3D" id="3.30.1380.20">
    <property type="entry name" value="Trafficking protein particle complex subunit 3"/>
    <property type="match status" value="1"/>
</dbReference>
<dbReference type="SMART" id="SM00989">
    <property type="entry name" value="V4R"/>
    <property type="match status" value="1"/>
</dbReference>
<feature type="domain" description="4-vinyl reductase 4VR" evidence="1">
    <location>
        <begin position="106"/>
        <end position="168"/>
    </location>
</feature>
<dbReference type="PANTHER" id="PTHR35090">
    <property type="entry name" value="DNA-DIRECTED RNA POLYMERASE SUBUNIT I"/>
    <property type="match status" value="1"/>
</dbReference>
<evidence type="ECO:0000259" key="1">
    <source>
        <dbReference type="SMART" id="SM00989"/>
    </source>
</evidence>
<organism evidence="2">
    <name type="scientific">bioreactor metagenome</name>
    <dbReference type="NCBI Taxonomy" id="1076179"/>
    <lineage>
        <taxon>unclassified sequences</taxon>
        <taxon>metagenomes</taxon>
        <taxon>ecological metagenomes</taxon>
    </lineage>
</organism>